<keyword evidence="1" id="KW-0677">Repeat</keyword>
<dbReference type="Pfam" id="PF05043">
    <property type="entry name" value="Mga"/>
    <property type="match status" value="1"/>
</dbReference>
<evidence type="ECO:0000256" key="3">
    <source>
        <dbReference type="ARBA" id="ARBA00023159"/>
    </source>
</evidence>
<dbReference type="InParanoid" id="Q8EVW2"/>
<name>Q8EVW2_MALP2</name>
<gene>
    <name evidence="8" type="ordered locus">MYPE4470</name>
</gene>
<dbReference type="AlphaFoldDB" id="Q8EVW2"/>
<dbReference type="InterPro" id="IPR016152">
    <property type="entry name" value="PTrfase/Anion_transptr"/>
</dbReference>
<dbReference type="PROSITE" id="PS51099">
    <property type="entry name" value="PTS_EIIB_TYPE_2"/>
    <property type="match status" value="1"/>
</dbReference>
<dbReference type="EMBL" id="BA000026">
    <property type="protein sequence ID" value="BAC44237.1"/>
    <property type="molecule type" value="Genomic_DNA"/>
</dbReference>
<evidence type="ECO:0000259" key="5">
    <source>
        <dbReference type="PROSITE" id="PS51094"/>
    </source>
</evidence>
<dbReference type="PANTHER" id="PTHR30185:SF9">
    <property type="entry name" value="MANNITOL-SPECIFIC PHOSPHOTRANSFERASE ENZYME IIA COMPONENT"/>
    <property type="match status" value="1"/>
</dbReference>
<dbReference type="Pfam" id="PF00359">
    <property type="entry name" value="PTS_EIIA_2"/>
    <property type="match status" value="1"/>
</dbReference>
<sequence>MLNKIKTSLIRYLIEHNSASINELTNYLNIKSRMVYLYINELNYLLKKNNFNEIVVKKGYVSLNLSIEQLNFLILNNYYSFSQDERIDFICFDIIVFGNKRTLEDYANLFIISKNSISSDFKKLKDKLKKLNLNLTYSTDLRYQILGDELAIRSFLINYVSSYLLTNDEIIMSKLFDVSILKNQYIANKLDDLNSLNRKNTKSYLDLIQCYLSILFIYYKKKKFLTIDEKDKSILSSLKEFKFSTDLLNEYCKNNKIENNYLDENYYLTILLTSGNIIISDNKLKYHKKILLGLKNLKDVLYKMLSEIEKNHYIFFFEKDKLVTDLINHLIPAYYRAKFNLNVNVEYLNIVKEKYKKFFNITVKHIGVVENYLKIKFSQEEIALLSLYFVSNILYSSKMMKKIKTIIVTNQGFNIYRVLKLELENIFTNLDIVKIVNIDQFLELDEKFDLILSSTFLKNVEYVKINNILSEKNKKEINNKINTILSEKIKKEIPLSLVLKRDFINIFDEKNLSWEKAIKLCTDSLIKSKRINVNYIKAIINNINKYNSVITLSNKIAMPHASYLDGVNKLSFTFNIFKHPVVFPGKSKFNISLIIILAPEDNEKHIKPLFELVDILKQEENVNRLLKMKDTNEIYQFILEGE</sequence>
<feature type="domain" description="PTS EIIB type-2" evidence="6">
    <location>
        <begin position="403"/>
        <end position="489"/>
    </location>
</feature>
<dbReference type="eggNOG" id="COG3711">
    <property type="taxonomic scope" value="Bacteria"/>
</dbReference>
<evidence type="ECO:0000313" key="8">
    <source>
        <dbReference type="EMBL" id="BAC44237.1"/>
    </source>
</evidence>
<dbReference type="eggNOG" id="COG1762">
    <property type="taxonomic scope" value="Bacteria"/>
</dbReference>
<evidence type="ECO:0000259" key="7">
    <source>
        <dbReference type="PROSITE" id="PS51372"/>
    </source>
</evidence>
<keyword evidence="4" id="KW-0804">Transcription</keyword>
<dbReference type="PANTHER" id="PTHR30185">
    <property type="entry name" value="CRYPTIC BETA-GLUCOSIDE BGL OPERON ANTITERMINATOR"/>
    <property type="match status" value="1"/>
</dbReference>
<dbReference type="InterPro" id="IPR050661">
    <property type="entry name" value="BglG_antiterminators"/>
</dbReference>
<dbReference type="GO" id="GO:0008982">
    <property type="term" value="F:protein-N(PI)-phosphohistidine-sugar phosphotransferase activity"/>
    <property type="evidence" value="ECO:0007669"/>
    <property type="project" value="InterPro"/>
</dbReference>
<dbReference type="InterPro" id="IPR007737">
    <property type="entry name" value="Mga_HTH"/>
</dbReference>
<evidence type="ECO:0000256" key="4">
    <source>
        <dbReference type="ARBA" id="ARBA00023163"/>
    </source>
</evidence>
<dbReference type="Gene3D" id="1.10.1790.10">
    <property type="entry name" value="PRD domain"/>
    <property type="match status" value="1"/>
</dbReference>
<dbReference type="InterPro" id="IPR036634">
    <property type="entry name" value="PRD_sf"/>
</dbReference>
<keyword evidence="3" id="KW-0010">Activator</keyword>
<feature type="domain" description="PTS EIIA type-2" evidence="5">
    <location>
        <begin position="497"/>
        <end position="641"/>
    </location>
</feature>
<dbReference type="SUPFAM" id="SSF55804">
    <property type="entry name" value="Phoshotransferase/anion transport protein"/>
    <property type="match status" value="1"/>
</dbReference>
<feature type="domain" description="PRD" evidence="7">
    <location>
        <begin position="292"/>
        <end position="399"/>
    </location>
</feature>
<organism evidence="8 9">
    <name type="scientific">Malacoplasma penetrans (strain HF-2)</name>
    <name type="common">Mycoplasma penetrans</name>
    <dbReference type="NCBI Taxonomy" id="272633"/>
    <lineage>
        <taxon>Bacteria</taxon>
        <taxon>Bacillati</taxon>
        <taxon>Mycoplasmatota</taxon>
        <taxon>Mycoplasmoidales</taxon>
        <taxon>Mycoplasmoidaceae</taxon>
        <taxon>Malacoplasma</taxon>
    </lineage>
</organism>
<dbReference type="GO" id="GO:0009401">
    <property type="term" value="P:phosphoenolpyruvate-dependent sugar phosphotransferase system"/>
    <property type="evidence" value="ECO:0007669"/>
    <property type="project" value="InterPro"/>
</dbReference>
<dbReference type="InterPro" id="IPR011608">
    <property type="entry name" value="PRD"/>
</dbReference>
<dbReference type="HOGENOM" id="CLU_013442_1_0_14"/>
<evidence type="ECO:0000313" key="9">
    <source>
        <dbReference type="Proteomes" id="UP000002522"/>
    </source>
</evidence>
<dbReference type="STRING" id="272633.gene:10731563"/>
<dbReference type="Proteomes" id="UP000002522">
    <property type="component" value="Chromosome"/>
</dbReference>
<evidence type="ECO:0000256" key="1">
    <source>
        <dbReference type="ARBA" id="ARBA00022737"/>
    </source>
</evidence>
<dbReference type="PROSITE" id="PS51372">
    <property type="entry name" value="PRD_2"/>
    <property type="match status" value="1"/>
</dbReference>
<dbReference type="SUPFAM" id="SSF63520">
    <property type="entry name" value="PTS-regulatory domain, PRD"/>
    <property type="match status" value="1"/>
</dbReference>
<dbReference type="InterPro" id="IPR013011">
    <property type="entry name" value="PTS_EIIB_2"/>
</dbReference>
<accession>Q8EVW2</accession>
<dbReference type="PROSITE" id="PS51094">
    <property type="entry name" value="PTS_EIIA_TYPE_2"/>
    <property type="match status" value="1"/>
</dbReference>
<dbReference type="FunCoup" id="Q8EVW2">
    <property type="interactions" value="7"/>
</dbReference>
<protein>
    <submittedName>
        <fullName evidence="8">Transcriptional antiterminator BglG family</fullName>
    </submittedName>
</protein>
<dbReference type="GO" id="GO:0006355">
    <property type="term" value="P:regulation of DNA-templated transcription"/>
    <property type="evidence" value="ECO:0007669"/>
    <property type="project" value="InterPro"/>
</dbReference>
<dbReference type="Pfam" id="PF00874">
    <property type="entry name" value="PRD"/>
    <property type="match status" value="1"/>
</dbReference>
<keyword evidence="2" id="KW-0805">Transcription regulation</keyword>
<dbReference type="CDD" id="cd05568">
    <property type="entry name" value="PTS_IIB_bgl_like"/>
    <property type="match status" value="1"/>
</dbReference>
<proteinExistence type="predicted"/>
<evidence type="ECO:0000256" key="2">
    <source>
        <dbReference type="ARBA" id="ARBA00023015"/>
    </source>
</evidence>
<dbReference type="InterPro" id="IPR002178">
    <property type="entry name" value="PTS_EIIA_type-2_dom"/>
</dbReference>
<dbReference type="Gene3D" id="3.40.930.10">
    <property type="entry name" value="Mannitol-specific EII, Chain A"/>
    <property type="match status" value="1"/>
</dbReference>
<dbReference type="KEGG" id="mpe:MYPE4470"/>
<evidence type="ECO:0000259" key="6">
    <source>
        <dbReference type="PROSITE" id="PS51099"/>
    </source>
</evidence>
<reference evidence="8 9" key="1">
    <citation type="journal article" date="2002" name="Nucleic Acids Res.">
        <title>The complete genomic sequence of Mycoplasma penetrans, an intracellular bacterial pathogen in humans.</title>
        <authorList>
            <person name="Sasaki Y."/>
            <person name="Ishikawa J."/>
            <person name="Yamashita A."/>
            <person name="Oshima K."/>
            <person name="Kenri T."/>
            <person name="Furuya K."/>
            <person name="Yoshino C."/>
            <person name="Horino A."/>
            <person name="Shiba T."/>
            <person name="Sasaki T."/>
            <person name="Hattori M."/>
        </authorList>
    </citation>
    <scope>NUCLEOTIDE SEQUENCE [LARGE SCALE GENOMIC DNA]</scope>
    <source>
        <strain evidence="8 9">HF-2</strain>
    </source>
</reference>
<keyword evidence="9" id="KW-1185">Reference proteome</keyword>